<dbReference type="GO" id="GO:0000155">
    <property type="term" value="F:phosphorelay sensor kinase activity"/>
    <property type="evidence" value="ECO:0007669"/>
    <property type="project" value="TreeGrafter"/>
</dbReference>
<dbReference type="PROSITE" id="PS50109">
    <property type="entry name" value="HIS_KIN"/>
    <property type="match status" value="1"/>
</dbReference>
<organism evidence="6 7">
    <name type="scientific">Hankyongella ginsenosidimutans</name>
    <dbReference type="NCBI Taxonomy" id="1763828"/>
    <lineage>
        <taxon>Bacteria</taxon>
        <taxon>Pseudomonadati</taxon>
        <taxon>Pseudomonadota</taxon>
        <taxon>Alphaproteobacteria</taxon>
        <taxon>Sphingomonadales</taxon>
        <taxon>Sphingomonadaceae</taxon>
        <taxon>Hankyongella</taxon>
    </lineage>
</organism>
<gene>
    <name evidence="6" type="ORF">E6W36_03005</name>
</gene>
<dbReference type="Pfam" id="PF02518">
    <property type="entry name" value="HATPase_c"/>
    <property type="match status" value="1"/>
</dbReference>
<feature type="domain" description="Histidine kinase" evidence="5">
    <location>
        <begin position="1"/>
        <end position="169"/>
    </location>
</feature>
<dbReference type="Proteomes" id="UP000298714">
    <property type="component" value="Chromosome"/>
</dbReference>
<dbReference type="PANTHER" id="PTHR43047">
    <property type="entry name" value="TWO-COMPONENT HISTIDINE PROTEIN KINASE"/>
    <property type="match status" value="1"/>
</dbReference>
<accession>A0A4D7C8H8</accession>
<dbReference type="EC" id="2.7.13.3" evidence="2"/>
<keyword evidence="3" id="KW-0808">Transferase</keyword>
<dbReference type="KEGG" id="hgn:E6W36_03005"/>
<dbReference type="GO" id="GO:0005524">
    <property type="term" value="F:ATP binding"/>
    <property type="evidence" value="ECO:0007669"/>
    <property type="project" value="UniProtKB-KW"/>
</dbReference>
<sequence>MLDLAKIDANAMTLKETDIDVRAVLDQMARMVMPLAERRGVSVSVKQRGSLPRLYADERILRQILLNLLSNAVKYTYADTAVTLTVRLLASGQMRFEVRDHGPGIDPDMLDEVMQPFTQFGEAAGDMLRSTGLGLPLVKALTELHDGAFELHSQLGLGTRAVVTLPASRVRHADGGRPRVNLPLRALEALSRMHA</sequence>
<keyword evidence="6" id="KW-0547">Nucleotide-binding</keyword>
<evidence type="ECO:0000313" key="6">
    <source>
        <dbReference type="EMBL" id="QCI78937.1"/>
    </source>
</evidence>
<dbReference type="Gene3D" id="3.30.565.10">
    <property type="entry name" value="Histidine kinase-like ATPase, C-terminal domain"/>
    <property type="match status" value="1"/>
</dbReference>
<evidence type="ECO:0000259" key="5">
    <source>
        <dbReference type="PROSITE" id="PS50109"/>
    </source>
</evidence>
<dbReference type="GO" id="GO:0009927">
    <property type="term" value="F:histidine phosphotransfer kinase activity"/>
    <property type="evidence" value="ECO:0007669"/>
    <property type="project" value="TreeGrafter"/>
</dbReference>
<reference evidence="7" key="1">
    <citation type="submission" date="2019-04" db="EMBL/GenBank/DDBJ databases">
        <title>Complete genome sequence of Sphingomonas sp. W1-2-3.</title>
        <authorList>
            <person name="Im W.T."/>
        </authorList>
    </citation>
    <scope>NUCLEOTIDE SEQUENCE [LARGE SCALE GENOMIC DNA]</scope>
    <source>
        <strain evidence="7">W1-2-3</strain>
    </source>
</reference>
<dbReference type="GO" id="GO:0005886">
    <property type="term" value="C:plasma membrane"/>
    <property type="evidence" value="ECO:0007669"/>
    <property type="project" value="TreeGrafter"/>
</dbReference>
<keyword evidence="7" id="KW-1185">Reference proteome</keyword>
<evidence type="ECO:0000256" key="1">
    <source>
        <dbReference type="ARBA" id="ARBA00000085"/>
    </source>
</evidence>
<proteinExistence type="predicted"/>
<dbReference type="PANTHER" id="PTHR43047:SF72">
    <property type="entry name" value="OSMOSENSING HISTIDINE PROTEIN KINASE SLN1"/>
    <property type="match status" value="1"/>
</dbReference>
<dbReference type="SUPFAM" id="SSF55874">
    <property type="entry name" value="ATPase domain of HSP90 chaperone/DNA topoisomerase II/histidine kinase"/>
    <property type="match status" value="1"/>
</dbReference>
<evidence type="ECO:0000256" key="2">
    <source>
        <dbReference type="ARBA" id="ARBA00012438"/>
    </source>
</evidence>
<dbReference type="AlphaFoldDB" id="A0A4D7C8H8"/>
<dbReference type="InterPro" id="IPR003594">
    <property type="entry name" value="HATPase_dom"/>
</dbReference>
<dbReference type="RefSeq" id="WP_222873724.1">
    <property type="nucleotide sequence ID" value="NZ_CP039704.1"/>
</dbReference>
<dbReference type="InterPro" id="IPR036890">
    <property type="entry name" value="HATPase_C_sf"/>
</dbReference>
<comment type="catalytic activity">
    <reaction evidence="1">
        <text>ATP + protein L-histidine = ADP + protein N-phospho-L-histidine.</text>
        <dbReference type="EC" id="2.7.13.3"/>
    </reaction>
</comment>
<keyword evidence="6" id="KW-0067">ATP-binding</keyword>
<keyword evidence="4" id="KW-0418">Kinase</keyword>
<dbReference type="InterPro" id="IPR004358">
    <property type="entry name" value="Sig_transdc_His_kin-like_C"/>
</dbReference>
<dbReference type="PRINTS" id="PR00344">
    <property type="entry name" value="BCTRLSENSOR"/>
</dbReference>
<dbReference type="SMART" id="SM00387">
    <property type="entry name" value="HATPase_c"/>
    <property type="match status" value="1"/>
</dbReference>
<evidence type="ECO:0000256" key="3">
    <source>
        <dbReference type="ARBA" id="ARBA00022679"/>
    </source>
</evidence>
<name>A0A4D7C8H8_9SPHN</name>
<dbReference type="InterPro" id="IPR005467">
    <property type="entry name" value="His_kinase_dom"/>
</dbReference>
<protein>
    <recommendedName>
        <fullName evidence="2">histidine kinase</fullName>
        <ecNumber evidence="2">2.7.13.3</ecNumber>
    </recommendedName>
</protein>
<dbReference type="EMBL" id="CP039704">
    <property type="protein sequence ID" value="QCI78937.1"/>
    <property type="molecule type" value="Genomic_DNA"/>
</dbReference>
<evidence type="ECO:0000313" key="7">
    <source>
        <dbReference type="Proteomes" id="UP000298714"/>
    </source>
</evidence>
<evidence type="ECO:0000256" key="4">
    <source>
        <dbReference type="ARBA" id="ARBA00022777"/>
    </source>
</evidence>